<dbReference type="InterPro" id="IPR001344">
    <property type="entry name" value="Chloro_AB-bd_pln"/>
</dbReference>
<sequence length="287" mass="30697">MALSSTLLKSSALSILPCRTPNTSCRGFAHGRAWKSLRPSAAAAAPGCRRSSVLVVAATADSSSSAGAVISPDVADRPLWLPGSTPPAHLDGTLVGDFGFDPLGLGEDPAALRWYVQAELIHARFAMAGVTGILFTDILRVTGLKDVPVWYEAGAYHFDFVDTNTLFCVQLLLMGFVETKRWMDFVTPGSQAAEDSFFGWEAAFEGLECGYPGGPLFDPMGLASDVSKSQSLKLKELKNGRLAMVAWVGLEAQAYVTGTGPIDNLLTHLSDPAHRTIVQVLAEHRFL</sequence>
<evidence type="ECO:0000256" key="2">
    <source>
        <dbReference type="ARBA" id="ARBA00022494"/>
    </source>
</evidence>
<evidence type="ECO:0000256" key="6">
    <source>
        <dbReference type="ARBA" id="ARBA00022991"/>
    </source>
</evidence>
<accession>A0ABP1APW8</accession>
<keyword evidence="2 7" id="KW-0148">Chlorophyll</keyword>
<gene>
    <name evidence="8" type="ORF">CSSPJE1EN2_LOCUS7536</name>
</gene>
<keyword evidence="3 7" id="KW-0150">Chloroplast</keyword>
<organism evidence="8 9">
    <name type="scientific">Sphagnum jensenii</name>
    <dbReference type="NCBI Taxonomy" id="128206"/>
    <lineage>
        <taxon>Eukaryota</taxon>
        <taxon>Viridiplantae</taxon>
        <taxon>Streptophyta</taxon>
        <taxon>Embryophyta</taxon>
        <taxon>Bryophyta</taxon>
        <taxon>Sphagnophytina</taxon>
        <taxon>Sphagnopsida</taxon>
        <taxon>Sphagnales</taxon>
        <taxon>Sphagnaceae</taxon>
        <taxon>Sphagnum</taxon>
    </lineage>
</organism>
<keyword evidence="7" id="KW-0603">Photosystem I</keyword>
<dbReference type="EMBL" id="OZ023715">
    <property type="protein sequence ID" value="CAK9864541.1"/>
    <property type="molecule type" value="Genomic_DNA"/>
</dbReference>
<evidence type="ECO:0000256" key="5">
    <source>
        <dbReference type="ARBA" id="ARBA00022640"/>
    </source>
</evidence>
<comment type="subcellular location">
    <subcellularLocation>
        <location evidence="1 7">Plastid</location>
        <location evidence="1 7">Chloroplast thylakoid membrane</location>
    </subcellularLocation>
</comment>
<dbReference type="Proteomes" id="UP001497522">
    <property type="component" value="Chromosome 14"/>
</dbReference>
<reference evidence="8" key="1">
    <citation type="submission" date="2024-03" db="EMBL/GenBank/DDBJ databases">
        <authorList>
            <consortium name="ELIXIR-Norway"/>
            <consortium name="Elixir Norway"/>
        </authorList>
    </citation>
    <scope>NUCLEOTIDE SEQUENCE</scope>
</reference>
<evidence type="ECO:0000256" key="3">
    <source>
        <dbReference type="ARBA" id="ARBA00022528"/>
    </source>
</evidence>
<name>A0ABP1APW8_9BRYO</name>
<keyword evidence="7" id="KW-0604">Photosystem II</keyword>
<keyword evidence="9" id="KW-1185">Reference proteome</keyword>
<keyword evidence="7" id="KW-0793">Thylakoid</keyword>
<keyword evidence="4 7" id="KW-0602">Photosynthesis</keyword>
<evidence type="ECO:0000256" key="7">
    <source>
        <dbReference type="RuleBase" id="RU363080"/>
    </source>
</evidence>
<evidence type="ECO:0000256" key="1">
    <source>
        <dbReference type="ARBA" id="ARBA00004334"/>
    </source>
</evidence>
<evidence type="ECO:0000256" key="4">
    <source>
        <dbReference type="ARBA" id="ARBA00022531"/>
    </source>
</evidence>
<keyword evidence="5 7" id="KW-0934">Plastid</keyword>
<dbReference type="PANTHER" id="PTHR21649">
    <property type="entry name" value="CHLOROPHYLL A/B BINDING PROTEIN"/>
    <property type="match status" value="1"/>
</dbReference>
<keyword evidence="6 7" id="KW-0157">Chromophore</keyword>
<comment type="similarity">
    <text evidence="7">Belongs to the light-harvesting chlorophyll a/b-binding (LHC) protein family.</text>
</comment>
<evidence type="ECO:0000313" key="9">
    <source>
        <dbReference type="Proteomes" id="UP001497522"/>
    </source>
</evidence>
<dbReference type="InterPro" id="IPR022796">
    <property type="entry name" value="Chloroa_b-bind"/>
</dbReference>
<comment type="function">
    <text evidence="7">The light-harvesting complex (LHC) functions as a light receptor, it captures and delivers excitation energy to photosystems with which it is closely associated.</text>
</comment>
<evidence type="ECO:0000313" key="8">
    <source>
        <dbReference type="EMBL" id="CAK9864541.1"/>
    </source>
</evidence>
<dbReference type="Pfam" id="PF00504">
    <property type="entry name" value="Chloroa_b-bind"/>
    <property type="match status" value="1"/>
</dbReference>
<proteinExistence type="inferred from homology"/>
<protein>
    <recommendedName>
        <fullName evidence="7">Chlorophyll a-b binding protein, chloroplastic</fullName>
    </recommendedName>
</protein>
<dbReference type="SUPFAM" id="SSF103511">
    <property type="entry name" value="Chlorophyll a-b binding protein"/>
    <property type="match status" value="1"/>
</dbReference>
<dbReference type="Gene3D" id="1.10.3460.10">
    <property type="entry name" value="Chlorophyll a/b binding protein domain"/>
    <property type="match status" value="1"/>
</dbReference>